<accession>A0ABU2K6D4</accession>
<dbReference type="RefSeq" id="WP_311344568.1">
    <property type="nucleotide sequence ID" value="NZ_JAVREI010000003.1"/>
</dbReference>
<gene>
    <name evidence="2" type="ORF">RM425_07495</name>
</gene>
<feature type="compositionally biased region" description="Acidic residues" evidence="1">
    <location>
        <begin position="113"/>
        <end position="132"/>
    </location>
</feature>
<reference evidence="3" key="1">
    <citation type="submission" date="2023-07" db="EMBL/GenBank/DDBJ databases">
        <title>30 novel species of actinomycetes from the DSMZ collection.</title>
        <authorList>
            <person name="Nouioui I."/>
        </authorList>
    </citation>
    <scope>NUCLEOTIDE SEQUENCE [LARGE SCALE GENOMIC DNA]</scope>
    <source>
        <strain evidence="3">DSM 46792</strain>
    </source>
</reference>
<dbReference type="PROSITE" id="PS51257">
    <property type="entry name" value="PROKAR_LIPOPROTEIN"/>
    <property type="match status" value="1"/>
</dbReference>
<evidence type="ECO:0000313" key="3">
    <source>
        <dbReference type="Proteomes" id="UP001183222"/>
    </source>
</evidence>
<name>A0ABU2K6D4_9ACTN</name>
<organism evidence="2 3">
    <name type="scientific">Blastococcus goldschmidtiae</name>
    <dbReference type="NCBI Taxonomy" id="3075546"/>
    <lineage>
        <taxon>Bacteria</taxon>
        <taxon>Bacillati</taxon>
        <taxon>Actinomycetota</taxon>
        <taxon>Actinomycetes</taxon>
        <taxon>Geodermatophilales</taxon>
        <taxon>Geodermatophilaceae</taxon>
        <taxon>Blastococcus</taxon>
    </lineage>
</organism>
<evidence type="ECO:0000313" key="2">
    <source>
        <dbReference type="EMBL" id="MDT0275745.1"/>
    </source>
</evidence>
<dbReference type="Proteomes" id="UP001183222">
    <property type="component" value="Unassembled WGS sequence"/>
</dbReference>
<dbReference type="EMBL" id="JAVREI010000003">
    <property type="protein sequence ID" value="MDT0275745.1"/>
    <property type="molecule type" value="Genomic_DNA"/>
</dbReference>
<protein>
    <submittedName>
        <fullName evidence="2">Uncharacterized protein</fullName>
    </submittedName>
</protein>
<feature type="region of interest" description="Disordered" evidence="1">
    <location>
        <begin position="178"/>
        <end position="201"/>
    </location>
</feature>
<feature type="region of interest" description="Disordered" evidence="1">
    <location>
        <begin position="99"/>
        <end position="132"/>
    </location>
</feature>
<comment type="caution">
    <text evidence="2">The sequence shown here is derived from an EMBL/GenBank/DDBJ whole genome shotgun (WGS) entry which is preliminary data.</text>
</comment>
<keyword evidence="3" id="KW-1185">Reference proteome</keyword>
<proteinExistence type="predicted"/>
<sequence>MRRSDQVSGATSRGARAARELIVGAALVLALAGCSGSPEEVVRTSGALADGFEIEPGSGLVGAVFPRGAAGQLAVLRVDGDLPRVFEGYVRQAEELGYPVGSEGGGVDAECSGPDDGEDDQIVGDDATEDDPVEGRFRTECAASGLEMSESEVSVLSVRGLGEADGTGYIVLETDQHSNEVPERPALAAEGPVASPTDDELAPDLAPSTDVPPLHIVEGSELVTDPLPSGCTTGGYVAVLEVTGELMPVMRGYLEQFTDTTGFTSEGLVGDDEEPRVIAEAAGGGSLNALGVAGDPSYVLIERCND</sequence>
<evidence type="ECO:0000256" key="1">
    <source>
        <dbReference type="SAM" id="MobiDB-lite"/>
    </source>
</evidence>